<evidence type="ECO:0000256" key="3">
    <source>
        <dbReference type="ARBA" id="ARBA00022771"/>
    </source>
</evidence>
<dbReference type="InterPro" id="IPR036236">
    <property type="entry name" value="Znf_C2H2_sf"/>
</dbReference>
<keyword evidence="4" id="KW-0862">Zinc</keyword>
<organism evidence="10 11">
    <name type="scientific">Corynascus novoguineensis</name>
    <dbReference type="NCBI Taxonomy" id="1126955"/>
    <lineage>
        <taxon>Eukaryota</taxon>
        <taxon>Fungi</taxon>
        <taxon>Dikarya</taxon>
        <taxon>Ascomycota</taxon>
        <taxon>Pezizomycotina</taxon>
        <taxon>Sordariomycetes</taxon>
        <taxon>Sordariomycetidae</taxon>
        <taxon>Sordariales</taxon>
        <taxon>Chaetomiaceae</taxon>
        <taxon>Corynascus</taxon>
    </lineage>
</organism>
<comment type="caution">
    <text evidence="10">The sequence shown here is derived from an EMBL/GenBank/DDBJ whole genome shotgun (WGS) entry which is preliminary data.</text>
</comment>
<keyword evidence="3 8" id="KW-0863">Zinc-finger</keyword>
<keyword evidence="2" id="KW-0479">Metal-binding</keyword>
<dbReference type="Gene3D" id="3.30.160.60">
    <property type="entry name" value="Classic Zinc Finger"/>
    <property type="match status" value="2"/>
</dbReference>
<dbReference type="AlphaFoldDB" id="A0AAN7HLN8"/>
<dbReference type="SMART" id="SM00355">
    <property type="entry name" value="ZnF_C2H2"/>
    <property type="match status" value="5"/>
</dbReference>
<gene>
    <name evidence="10" type="ORF">C7999DRAFT_43904</name>
</gene>
<evidence type="ECO:0000313" key="10">
    <source>
        <dbReference type="EMBL" id="KAK4244459.1"/>
    </source>
</evidence>
<feature type="domain" description="C2H2-type" evidence="9">
    <location>
        <begin position="588"/>
        <end position="618"/>
    </location>
</feature>
<sequence>MVCDYTGLQLSWAGGPSGRSFESLYNFAIADGSVFYHSPPNFGFTMASLTWLKRSHPILVLPLLGRFLRTHDEPMADFQARKATWIFVYIALLNVGITSKLLHCNKSHTEQVKLWGQWPLEDQKAMLEHIRTGAMESIIREKLESCKLDSVLLPDVQAGSNNREIAHWGQGKWKEVYHWLVKIAEKHGLTSGEFEEYCTVRAPGTSTQNRRVFYPCHCLSKEQAEEMSWDWHSLYAVVSRMLDTIRRYCNRHAEAAGYGEQKMTPLKVIYWWAHHLCKKIQAVKQQRPGAPSEEVAFYLLDRWGLPVVPWSGNILRASLCKYQDHNIAMRFGLCLPKIGEDFDPVEHWDDFTCTVTIDSQATNMAMKDYAVSSWDSIRRAISSVPWSHPYWRVNPLLGQVTARPIPEPTPSIPLVPIDHWLDATAPLPTFQCAECPFTRNFQTAGLLVRHYQDMHWGFSRIPDVTGPEQDAVDKAYWEEKTRHRLDGCGKSFREASLLRAHIAVKHQGKRFECEKCSSSFSNKQTLNAHVKKMHSGVPPAKSLDRHINAEHLGITVACPEPGFGKTFCDKDLKLHMKVKHSDDPPLRIPCTKDGCNKSSTTKSNLNEHIKTVHSEQTHICSHAGCGTSNQGNLN</sequence>
<evidence type="ECO:0000256" key="6">
    <source>
        <dbReference type="ARBA" id="ARBA00023163"/>
    </source>
</evidence>
<dbReference type="Pfam" id="PF13894">
    <property type="entry name" value="zf-C2H2_4"/>
    <property type="match status" value="1"/>
</dbReference>
<dbReference type="EMBL" id="MU857738">
    <property type="protein sequence ID" value="KAK4244459.1"/>
    <property type="molecule type" value="Genomic_DNA"/>
</dbReference>
<evidence type="ECO:0000256" key="7">
    <source>
        <dbReference type="ARBA" id="ARBA00023242"/>
    </source>
</evidence>
<reference evidence="10" key="2">
    <citation type="submission" date="2023-05" db="EMBL/GenBank/DDBJ databases">
        <authorList>
            <consortium name="Lawrence Berkeley National Laboratory"/>
            <person name="Steindorff A."/>
            <person name="Hensen N."/>
            <person name="Bonometti L."/>
            <person name="Westerberg I."/>
            <person name="Brannstrom I.O."/>
            <person name="Guillou S."/>
            <person name="Cros-Aarteil S."/>
            <person name="Calhoun S."/>
            <person name="Haridas S."/>
            <person name="Kuo A."/>
            <person name="Mondo S."/>
            <person name="Pangilinan J."/>
            <person name="Riley R."/>
            <person name="Labutti K."/>
            <person name="Andreopoulos B."/>
            <person name="Lipzen A."/>
            <person name="Chen C."/>
            <person name="Yanf M."/>
            <person name="Daum C."/>
            <person name="Ng V."/>
            <person name="Clum A."/>
            <person name="Ohm R."/>
            <person name="Martin F."/>
            <person name="Silar P."/>
            <person name="Natvig D."/>
            <person name="Lalanne C."/>
            <person name="Gautier V."/>
            <person name="Ament-Velasquez S.L."/>
            <person name="Kruys A."/>
            <person name="Hutchinson M.I."/>
            <person name="Powell A.J."/>
            <person name="Barry K."/>
            <person name="Miller A.N."/>
            <person name="Grigoriev I.V."/>
            <person name="Debuchy R."/>
            <person name="Gladieux P."/>
            <person name="Thoren M.H."/>
            <person name="Johannesson H."/>
        </authorList>
    </citation>
    <scope>NUCLEOTIDE SEQUENCE</scope>
    <source>
        <strain evidence="10">CBS 359.72</strain>
    </source>
</reference>
<keyword evidence="7" id="KW-0539">Nucleus</keyword>
<dbReference type="PANTHER" id="PTHR46179">
    <property type="entry name" value="ZINC FINGER PROTEIN"/>
    <property type="match status" value="1"/>
</dbReference>
<feature type="domain" description="C2H2-type" evidence="9">
    <location>
        <begin position="483"/>
        <end position="511"/>
    </location>
</feature>
<accession>A0AAN7HLN8</accession>
<evidence type="ECO:0000256" key="2">
    <source>
        <dbReference type="ARBA" id="ARBA00022723"/>
    </source>
</evidence>
<dbReference type="PANTHER" id="PTHR46179:SF13">
    <property type="entry name" value="C2H2-TYPE DOMAIN-CONTAINING PROTEIN"/>
    <property type="match status" value="1"/>
</dbReference>
<reference evidence="10" key="1">
    <citation type="journal article" date="2023" name="Mol. Phylogenet. Evol.">
        <title>Genome-scale phylogeny and comparative genomics of the fungal order Sordariales.</title>
        <authorList>
            <person name="Hensen N."/>
            <person name="Bonometti L."/>
            <person name="Westerberg I."/>
            <person name="Brannstrom I.O."/>
            <person name="Guillou S."/>
            <person name="Cros-Aarteil S."/>
            <person name="Calhoun S."/>
            <person name="Haridas S."/>
            <person name="Kuo A."/>
            <person name="Mondo S."/>
            <person name="Pangilinan J."/>
            <person name="Riley R."/>
            <person name="LaButti K."/>
            <person name="Andreopoulos B."/>
            <person name="Lipzen A."/>
            <person name="Chen C."/>
            <person name="Yan M."/>
            <person name="Daum C."/>
            <person name="Ng V."/>
            <person name="Clum A."/>
            <person name="Steindorff A."/>
            <person name="Ohm R.A."/>
            <person name="Martin F."/>
            <person name="Silar P."/>
            <person name="Natvig D.O."/>
            <person name="Lalanne C."/>
            <person name="Gautier V."/>
            <person name="Ament-Velasquez S.L."/>
            <person name="Kruys A."/>
            <person name="Hutchinson M.I."/>
            <person name="Powell A.J."/>
            <person name="Barry K."/>
            <person name="Miller A.N."/>
            <person name="Grigoriev I.V."/>
            <person name="Debuchy R."/>
            <person name="Gladieux P."/>
            <person name="Hiltunen Thoren M."/>
            <person name="Johannesson H."/>
        </authorList>
    </citation>
    <scope>NUCLEOTIDE SEQUENCE</scope>
    <source>
        <strain evidence="10">CBS 359.72</strain>
    </source>
</reference>
<name>A0AAN7HLN8_9PEZI</name>
<dbReference type="PROSITE" id="PS50157">
    <property type="entry name" value="ZINC_FINGER_C2H2_2"/>
    <property type="match status" value="3"/>
</dbReference>
<evidence type="ECO:0000313" key="11">
    <source>
        <dbReference type="Proteomes" id="UP001303647"/>
    </source>
</evidence>
<proteinExistence type="predicted"/>
<dbReference type="GO" id="GO:0006357">
    <property type="term" value="P:regulation of transcription by RNA polymerase II"/>
    <property type="evidence" value="ECO:0007669"/>
    <property type="project" value="TreeGrafter"/>
</dbReference>
<feature type="domain" description="C2H2-type" evidence="9">
    <location>
        <begin position="511"/>
        <end position="539"/>
    </location>
</feature>
<evidence type="ECO:0000256" key="8">
    <source>
        <dbReference type="PROSITE-ProRule" id="PRU00042"/>
    </source>
</evidence>
<keyword evidence="11" id="KW-1185">Reference proteome</keyword>
<evidence type="ECO:0000256" key="1">
    <source>
        <dbReference type="ARBA" id="ARBA00004123"/>
    </source>
</evidence>
<protein>
    <recommendedName>
        <fullName evidence="9">C2H2-type domain-containing protein</fullName>
    </recommendedName>
</protein>
<evidence type="ECO:0000256" key="4">
    <source>
        <dbReference type="ARBA" id="ARBA00022833"/>
    </source>
</evidence>
<keyword evidence="6" id="KW-0804">Transcription</keyword>
<dbReference type="InterPro" id="IPR013087">
    <property type="entry name" value="Znf_C2H2_type"/>
</dbReference>
<dbReference type="Pfam" id="PF00096">
    <property type="entry name" value="zf-C2H2"/>
    <property type="match status" value="1"/>
</dbReference>
<keyword evidence="5" id="KW-0805">Transcription regulation</keyword>
<evidence type="ECO:0000256" key="5">
    <source>
        <dbReference type="ARBA" id="ARBA00023015"/>
    </source>
</evidence>
<dbReference type="Proteomes" id="UP001303647">
    <property type="component" value="Unassembled WGS sequence"/>
</dbReference>
<comment type="subcellular location">
    <subcellularLocation>
        <location evidence="1">Nucleus</location>
    </subcellularLocation>
</comment>
<dbReference type="InterPro" id="IPR051061">
    <property type="entry name" value="Zinc_finger_trans_reg"/>
</dbReference>
<dbReference type="GO" id="GO:0005634">
    <property type="term" value="C:nucleus"/>
    <property type="evidence" value="ECO:0007669"/>
    <property type="project" value="UniProtKB-SubCell"/>
</dbReference>
<dbReference type="SUPFAM" id="SSF57667">
    <property type="entry name" value="beta-beta-alpha zinc fingers"/>
    <property type="match status" value="2"/>
</dbReference>
<dbReference type="GO" id="GO:0008270">
    <property type="term" value="F:zinc ion binding"/>
    <property type="evidence" value="ECO:0007669"/>
    <property type="project" value="UniProtKB-KW"/>
</dbReference>
<dbReference type="PROSITE" id="PS00028">
    <property type="entry name" value="ZINC_FINGER_C2H2_1"/>
    <property type="match status" value="1"/>
</dbReference>
<evidence type="ECO:0000259" key="9">
    <source>
        <dbReference type="PROSITE" id="PS50157"/>
    </source>
</evidence>